<evidence type="ECO:0000313" key="3">
    <source>
        <dbReference type="Proteomes" id="UP000533598"/>
    </source>
</evidence>
<gene>
    <name evidence="2" type="ORF">HNR67_008195</name>
</gene>
<reference evidence="2 3" key="1">
    <citation type="submission" date="2020-08" db="EMBL/GenBank/DDBJ databases">
        <title>Sequencing the genomes of 1000 actinobacteria strains.</title>
        <authorList>
            <person name="Klenk H.-P."/>
        </authorList>
    </citation>
    <scope>NUCLEOTIDE SEQUENCE [LARGE SCALE GENOMIC DNA]</scope>
    <source>
        <strain evidence="2 3">DSM 44230</strain>
    </source>
</reference>
<organism evidence="2 3">
    <name type="scientific">Crossiella cryophila</name>
    <dbReference type="NCBI Taxonomy" id="43355"/>
    <lineage>
        <taxon>Bacteria</taxon>
        <taxon>Bacillati</taxon>
        <taxon>Actinomycetota</taxon>
        <taxon>Actinomycetes</taxon>
        <taxon>Pseudonocardiales</taxon>
        <taxon>Pseudonocardiaceae</taxon>
        <taxon>Crossiella</taxon>
    </lineage>
</organism>
<accession>A0A7W7CIU7</accession>
<dbReference type="PROSITE" id="PS51782">
    <property type="entry name" value="LYSM"/>
    <property type="match status" value="1"/>
</dbReference>
<dbReference type="EMBL" id="JACHMH010000001">
    <property type="protein sequence ID" value="MBB4682077.1"/>
    <property type="molecule type" value="Genomic_DNA"/>
</dbReference>
<dbReference type="NCBIfam" id="TIGR02243">
    <property type="entry name" value="putative baseplate assembly protein"/>
    <property type="match status" value="1"/>
</dbReference>
<protein>
    <submittedName>
        <fullName evidence="2">Putative phage baseplate assembly protein</fullName>
    </submittedName>
</protein>
<name>A0A7W7CIU7_9PSEU</name>
<dbReference type="InterPro" id="IPR018392">
    <property type="entry name" value="LysM"/>
</dbReference>
<dbReference type="Proteomes" id="UP000533598">
    <property type="component" value="Unassembled WGS sequence"/>
</dbReference>
<dbReference type="RefSeq" id="WP_185009101.1">
    <property type="nucleotide sequence ID" value="NZ_BAAAUI010000061.1"/>
</dbReference>
<comment type="caution">
    <text evidence="2">The sequence shown here is derived from an EMBL/GenBank/DDBJ whole genome shotgun (WGS) entry which is preliminary data.</text>
</comment>
<dbReference type="Gene3D" id="3.10.350.10">
    <property type="entry name" value="LysM domain"/>
    <property type="match status" value="1"/>
</dbReference>
<dbReference type="AlphaFoldDB" id="A0A7W7CIU7"/>
<sequence>MTNDCCADCCAGIAVRTPVEVINPPSRTEITHRVGTHAEFLAGMRARLSSPAYPALAALTVRGTEDPAIGLLDAGAVLGDLLTFYTERIANEGYLRTATEERSLTLLGRLVGHTPRPGVAAGAFLAYTLDADPRQGRDFQVRIPRGARTQSVPGPGEEPQSFETIEDLLARWSWNDLRVRQTRPYQFTMDDLGKRRSVHIAGVSANLKPGDQLLFVFGAEPGRQQHTVVPGVTLDRDRDVTTIGLPQPALPTLAELHKDLVAELKKLVDPDPADPEQPPEVVRRSAILRRLVEGPVTGLWRIRDTLTTPTRFVKEVAVLRERVAETTALAEHYVHIATWLKSFDQTLGTLETTARKLEPAQDWEPEQERLYHALALDAPVPGRSDAVLGLGALLGALRTSAARPPAGSRYLARELARIYAPGSDLGAQLLSALDDRLRDSLYPAWRQTDLSAPLALQELHAMRVVATPFGATAPPELRVSGGVATPQEWSLRSLQTLRLRVDYDAEVHTTRVVLHFIAGNGAWEHILTDLTEEVTVDLGPGQFTFTPATGKITFTFSKELPERKVEVFEQNAESKIRVRLTGEALPVIEHNLAVGDEPWWQEHGEGFLARFQRIAATVGPPRTVEHVDFTIQTYALTPSRILALDGVYEGIGPGSWVVITRPRKGREIGGDEKLSTVTARVTTARTIAKQAFGISAKVTELTLDRPWLDKQDTLLSHLRDATVYARGDRLELAEEPVPEPVAGNVIELAELYDGLTPGRWVIVTGERADLPGGTTGVRGTELAMIAGVTQKVDPARPGERVHTEITLAAPLAHRYLRTSVRVHGNVVRATHGATRNEPIGSGDAGKPGQSFLLRQGPLTWLAADNPLGAESTLEIRVDGVRWQEVDSLAGRGPTERVYVTALTDAGALKITFGDGRHGARLPTGVENVRASYRVGLGKAGNVTAGQLTQLTTRPLGVSAVTNPLPADGGANRDDAGQLRRNIPLRVTALDRLVSVPDYADFARARAGIGRAEARQLHNGSRQVVHVTVAGTDDIPLHPDSDIVTTLRAAFTAHGDAGLPAEVAVREPVLLVIAADIRVHPDHSWDLVEPAVRAALLGRLGFAGRELGQPAYLSEVLATAQAVPGVDHVDVDSFAGVPGSITPLGLQQLATDLARPNPVVPARLAQYTVDRYTVTPASGEQDETLTAVAAKHGITVAELVRLNPDITDATPLPRGRVVVVFRGVRPAQFVLLSPTLPDTLILKEVR</sequence>
<dbReference type="Pfam" id="PF01476">
    <property type="entry name" value="LysM"/>
    <property type="match status" value="1"/>
</dbReference>
<dbReference type="InterPro" id="IPR036779">
    <property type="entry name" value="LysM_dom_sf"/>
</dbReference>
<dbReference type="CDD" id="cd00118">
    <property type="entry name" value="LysM"/>
    <property type="match status" value="1"/>
</dbReference>
<proteinExistence type="predicted"/>
<evidence type="ECO:0000259" key="1">
    <source>
        <dbReference type="PROSITE" id="PS51782"/>
    </source>
</evidence>
<evidence type="ECO:0000313" key="2">
    <source>
        <dbReference type="EMBL" id="MBB4682077.1"/>
    </source>
</evidence>
<feature type="domain" description="LysM" evidence="1">
    <location>
        <begin position="1171"/>
        <end position="1219"/>
    </location>
</feature>
<dbReference type="InterPro" id="IPR011749">
    <property type="entry name" value="CHP02243"/>
</dbReference>
<keyword evidence="3" id="KW-1185">Reference proteome</keyword>